<dbReference type="Pfam" id="PF07508">
    <property type="entry name" value="Recombinase"/>
    <property type="match status" value="1"/>
</dbReference>
<dbReference type="GO" id="GO:0003677">
    <property type="term" value="F:DNA binding"/>
    <property type="evidence" value="ECO:0007669"/>
    <property type="project" value="InterPro"/>
</dbReference>
<evidence type="ECO:0000259" key="2">
    <source>
        <dbReference type="PROSITE" id="PS51736"/>
    </source>
</evidence>
<dbReference type="Gene3D" id="3.90.1750.20">
    <property type="entry name" value="Putative Large Serine Recombinase, Chain B, Domain 2"/>
    <property type="match status" value="1"/>
</dbReference>
<dbReference type="InterPro" id="IPR038109">
    <property type="entry name" value="DNA_bind_recomb_sf"/>
</dbReference>
<organism evidence="4 5">
    <name type="scientific">Anaerotignum propionicum DSM 1682</name>
    <dbReference type="NCBI Taxonomy" id="991789"/>
    <lineage>
        <taxon>Bacteria</taxon>
        <taxon>Bacillati</taxon>
        <taxon>Bacillota</taxon>
        <taxon>Clostridia</taxon>
        <taxon>Lachnospirales</taxon>
        <taxon>Anaerotignaceae</taxon>
        <taxon>Anaerotignum</taxon>
    </lineage>
</organism>
<dbReference type="SUPFAM" id="SSF53041">
    <property type="entry name" value="Resolvase-like"/>
    <property type="match status" value="1"/>
</dbReference>
<dbReference type="Gene3D" id="3.40.50.1390">
    <property type="entry name" value="Resolvase, N-terminal catalytic domain"/>
    <property type="match status" value="1"/>
</dbReference>
<dbReference type="InterPro" id="IPR011109">
    <property type="entry name" value="DNA_bind_recombinase_dom"/>
</dbReference>
<dbReference type="GO" id="GO:0000150">
    <property type="term" value="F:DNA strand exchange activity"/>
    <property type="evidence" value="ECO:0007669"/>
    <property type="project" value="InterPro"/>
</dbReference>
<dbReference type="PROSITE" id="PS51736">
    <property type="entry name" value="RECOMBINASES_3"/>
    <property type="match status" value="1"/>
</dbReference>
<feature type="domain" description="Resolvase/invertase-type recombinase catalytic" evidence="2">
    <location>
        <begin position="2"/>
        <end position="151"/>
    </location>
</feature>
<dbReference type="Pfam" id="PF00239">
    <property type="entry name" value="Resolvase"/>
    <property type="match status" value="1"/>
</dbReference>
<proteinExistence type="predicted"/>
<dbReference type="Proteomes" id="UP000184204">
    <property type="component" value="Unassembled WGS sequence"/>
</dbReference>
<reference evidence="5" key="1">
    <citation type="submission" date="2016-11" db="EMBL/GenBank/DDBJ databases">
        <authorList>
            <person name="Jaros S."/>
            <person name="Januszkiewicz K."/>
            <person name="Wedrychowicz H."/>
        </authorList>
    </citation>
    <scope>NUCLEOTIDE SEQUENCE [LARGE SCALE GENOMIC DNA]</scope>
    <source>
        <strain evidence="5">DSM 1682</strain>
    </source>
</reference>
<evidence type="ECO:0000259" key="3">
    <source>
        <dbReference type="PROSITE" id="PS51737"/>
    </source>
</evidence>
<evidence type="ECO:0000256" key="1">
    <source>
        <dbReference type="SAM" id="Coils"/>
    </source>
</evidence>
<keyword evidence="1" id="KW-0175">Coiled coil</keyword>
<dbReference type="InterPro" id="IPR025827">
    <property type="entry name" value="Zn_ribbon_recom_dom"/>
</dbReference>
<dbReference type="EMBL" id="FQUA01000004">
    <property type="protein sequence ID" value="SHE62030.1"/>
    <property type="molecule type" value="Genomic_DNA"/>
</dbReference>
<feature type="domain" description="Recombinase" evidence="3">
    <location>
        <begin position="159"/>
        <end position="320"/>
    </location>
</feature>
<dbReference type="AlphaFoldDB" id="A0AA94HXQ5"/>
<dbReference type="Pfam" id="PF13408">
    <property type="entry name" value="Zn_ribbon_recom"/>
    <property type="match status" value="1"/>
</dbReference>
<accession>A0AA94HXQ5</accession>
<comment type="caution">
    <text evidence="4">The sequence shown here is derived from an EMBL/GenBank/DDBJ whole genome shotgun (WGS) entry which is preliminary data.</text>
</comment>
<feature type="coiled-coil region" evidence="1">
    <location>
        <begin position="425"/>
        <end position="483"/>
    </location>
</feature>
<name>A0AA94HXQ5_ANAPI</name>
<evidence type="ECO:0000313" key="5">
    <source>
        <dbReference type="Proteomes" id="UP000184204"/>
    </source>
</evidence>
<gene>
    <name evidence="4" type="ORF">SAMN02745151_01259</name>
</gene>
<dbReference type="SMART" id="SM00857">
    <property type="entry name" value="Resolvase"/>
    <property type="match status" value="1"/>
</dbReference>
<dbReference type="RefSeq" id="WP_072743545.1">
    <property type="nucleotide sequence ID" value="NZ_FQUA01000004.1"/>
</dbReference>
<dbReference type="PROSITE" id="PS51737">
    <property type="entry name" value="RECOMBINASE_DNA_BIND"/>
    <property type="match status" value="1"/>
</dbReference>
<dbReference type="InterPro" id="IPR006119">
    <property type="entry name" value="Resolv_N"/>
</dbReference>
<evidence type="ECO:0000313" key="4">
    <source>
        <dbReference type="EMBL" id="SHE62030.1"/>
    </source>
</evidence>
<sequence>MKFFIYSRKSVYTGKGESIDNQIEMCKQYIYTKFPDAIDNDISIYEDEGFSAKNTERPQFQHMLGDIKIRKPDYIVCYRLDRISRNVSDFSSLIEELNQRNISFICIKEEFDTSKPMGKAMMFIASVFAQLERETIAERVRDNMVMLARTGRWLGGTTPTGYTSEKLQEIIIDGKVKTSCKLKDNPAELFAIDFIFEKYLECKSISGVSKYLISQNIKSRSGKFYSLLGIKNILQNPVYCIADQDARNYFVKKNADVCFEEKDCSNKYGLISYNKRDYKKKHAPRQSVDKWIISIGRHRGRIEGKKWVAIQAILEENIPTGKKPSKIHNDYSLLSGLVYCDNCGSRMFAKQRSGRNANPAWFDYICHSKLRGGKNLCNCQNLNGQETDNAVCQHLMEYINEDSSIFKLLENLKRNIQKEETDDPLERIQIQIKKCNVEIDNLVNSISESTPSPILLEKINLKMQHLEQELFELEQKQYQAEQDIFATEDQIRKKDLLISSLSNLTDNFSELTIQEKRTFIKLLIHKIIWDGENLHIFIYSE</sequence>
<protein>
    <submittedName>
        <fullName evidence="4">Site-specific DNA recombinase</fullName>
    </submittedName>
</protein>
<dbReference type="PANTHER" id="PTHR30461">
    <property type="entry name" value="DNA-INVERTASE FROM LAMBDOID PROPHAGE"/>
    <property type="match status" value="1"/>
</dbReference>
<dbReference type="CDD" id="cd03768">
    <property type="entry name" value="SR_ResInv"/>
    <property type="match status" value="1"/>
</dbReference>
<dbReference type="PANTHER" id="PTHR30461:SF23">
    <property type="entry name" value="DNA RECOMBINASE-RELATED"/>
    <property type="match status" value="1"/>
</dbReference>
<dbReference type="InterPro" id="IPR036162">
    <property type="entry name" value="Resolvase-like_N_sf"/>
</dbReference>
<dbReference type="InterPro" id="IPR050639">
    <property type="entry name" value="SSR_resolvase"/>
</dbReference>